<accession>C4K8W1</accession>
<organism evidence="1 2">
    <name type="scientific">Hamiltonella defensa subsp. Acyrthosiphon pisum (strain 5AT)</name>
    <dbReference type="NCBI Taxonomy" id="572265"/>
    <lineage>
        <taxon>Bacteria</taxon>
        <taxon>Pseudomonadati</taxon>
        <taxon>Pseudomonadota</taxon>
        <taxon>Gammaproteobacteria</taxon>
        <taxon>Enterobacterales</taxon>
        <taxon>Enterobacteriaceae</taxon>
        <taxon>aphid secondary symbionts</taxon>
        <taxon>Candidatus Williamhamiltonella</taxon>
    </lineage>
</organism>
<dbReference type="KEGG" id="hde:HDEF_0175"/>
<gene>
    <name evidence="1" type="ordered locus">HDEF_0175</name>
</gene>
<dbReference type="Proteomes" id="UP000002334">
    <property type="component" value="Chromosome"/>
</dbReference>
<dbReference type="AlphaFoldDB" id="C4K8W1"/>
<proteinExistence type="predicted"/>
<protein>
    <submittedName>
        <fullName evidence="1">Uncharacterized protein</fullName>
    </submittedName>
</protein>
<sequence>MLDIIFHPERRLFLFHIHRKELGSFYKNITIQ</sequence>
<keyword evidence="2" id="KW-1185">Reference proteome</keyword>
<name>C4K8W1_HAMD5</name>
<evidence type="ECO:0000313" key="1">
    <source>
        <dbReference type="EMBL" id="ACQ66948.1"/>
    </source>
</evidence>
<reference evidence="1 2" key="1">
    <citation type="journal article" date="2009" name="Proc. Natl. Acad. Sci. U.S.A.">
        <title>Hamiltonella defensa, genome evolution of protective bacterial endosymbiont from pathogenic ancestors.</title>
        <authorList>
            <person name="Degnan P.H."/>
            <person name="Yu Y."/>
            <person name="Sisneros N."/>
            <person name="Wing R.A."/>
            <person name="Moran N.A."/>
        </authorList>
    </citation>
    <scope>NUCLEOTIDE SEQUENCE [LARGE SCALE GENOMIC DNA]</scope>
    <source>
        <strain evidence="2">5AT</strain>
    </source>
</reference>
<dbReference type="HOGENOM" id="CLU_3389749_0_0_6"/>
<evidence type="ECO:0000313" key="2">
    <source>
        <dbReference type="Proteomes" id="UP000002334"/>
    </source>
</evidence>
<dbReference type="EMBL" id="CP001277">
    <property type="protein sequence ID" value="ACQ66948.1"/>
    <property type="molecule type" value="Genomic_DNA"/>
</dbReference>